<dbReference type="EnsemblPlants" id="Ma06_t17480.1">
    <property type="protein sequence ID" value="Ma06_p17480.1"/>
    <property type="gene ID" value="Ma06_g17480"/>
</dbReference>
<organism evidence="2 3">
    <name type="scientific">Musa acuminata subsp. malaccensis</name>
    <name type="common">Wild banana</name>
    <name type="synonym">Musa malaccensis</name>
    <dbReference type="NCBI Taxonomy" id="214687"/>
    <lineage>
        <taxon>Eukaryota</taxon>
        <taxon>Viridiplantae</taxon>
        <taxon>Streptophyta</taxon>
        <taxon>Embryophyta</taxon>
        <taxon>Tracheophyta</taxon>
        <taxon>Spermatophyta</taxon>
        <taxon>Magnoliopsida</taxon>
        <taxon>Liliopsida</taxon>
        <taxon>Zingiberales</taxon>
        <taxon>Musaceae</taxon>
        <taxon>Musa</taxon>
    </lineage>
</organism>
<dbReference type="EMBL" id="HG996471">
    <property type="protein sequence ID" value="CAG1846549.1"/>
    <property type="molecule type" value="Genomic_DNA"/>
</dbReference>
<accession>A0A804JHC0</accession>
<evidence type="ECO:0000313" key="1">
    <source>
        <dbReference type="EMBL" id="CAG1846549.1"/>
    </source>
</evidence>
<dbReference type="Gramene" id="Ma06_t17480.1">
    <property type="protein sequence ID" value="Ma06_p17480.1"/>
    <property type="gene ID" value="Ma06_g17480"/>
</dbReference>
<sequence length="105" mass="11474">MTGGCGLHRAHCPCRLPSSLELSSKLGDSVLVNYLFSPQCRGAEAETPLDPRLLRHPAFEISDDRCHLLGLKMIGSDAELLRYITGKVRLGAGKNITFCILRAHS</sequence>
<keyword evidence="3" id="KW-1185">Reference proteome</keyword>
<dbReference type="Proteomes" id="UP000012960">
    <property type="component" value="Unplaced"/>
</dbReference>
<reference evidence="1" key="1">
    <citation type="submission" date="2021-03" db="EMBL/GenBank/DDBJ databases">
        <authorList>
            <consortium name="Genoscope - CEA"/>
            <person name="William W."/>
        </authorList>
    </citation>
    <scope>NUCLEOTIDE SEQUENCE</scope>
    <source>
        <strain evidence="1">Doubled-haploid Pahang</strain>
    </source>
</reference>
<protein>
    <submittedName>
        <fullName evidence="1">(wild Malaysian banana) hypothetical protein</fullName>
    </submittedName>
</protein>
<dbReference type="AlphaFoldDB" id="A0A804JHC0"/>
<gene>
    <name evidence="1" type="ORF">GSMUA_163440.1</name>
</gene>
<evidence type="ECO:0000313" key="2">
    <source>
        <dbReference type="EnsemblPlants" id="Ma06_p17480.1"/>
    </source>
</evidence>
<reference evidence="2" key="2">
    <citation type="submission" date="2021-05" db="UniProtKB">
        <authorList>
            <consortium name="EnsemblPlants"/>
        </authorList>
    </citation>
    <scope>IDENTIFICATION</scope>
    <source>
        <strain evidence="2">subsp. malaccensis</strain>
    </source>
</reference>
<name>A0A804JHC0_MUSAM</name>
<dbReference type="InParanoid" id="A0A804JHC0"/>
<evidence type="ECO:0000313" key="3">
    <source>
        <dbReference type="Proteomes" id="UP000012960"/>
    </source>
</evidence>
<proteinExistence type="predicted"/>